<evidence type="ECO:0000256" key="4">
    <source>
        <dbReference type="ARBA" id="ARBA00022989"/>
    </source>
</evidence>
<evidence type="ECO:0000256" key="2">
    <source>
        <dbReference type="ARBA" id="ARBA00022475"/>
    </source>
</evidence>
<gene>
    <name evidence="9" type="ORF">LZC94_18950</name>
</gene>
<keyword evidence="10" id="KW-1185">Reference proteome</keyword>
<dbReference type="InterPro" id="IPR003838">
    <property type="entry name" value="ABC3_permease_C"/>
</dbReference>
<dbReference type="Proteomes" id="UP001370348">
    <property type="component" value="Chromosome"/>
</dbReference>
<keyword evidence="2" id="KW-1003">Cell membrane</keyword>
<proteinExistence type="predicted"/>
<reference evidence="9 10" key="1">
    <citation type="submission" date="2021-12" db="EMBL/GenBank/DDBJ databases">
        <title>Discovery of the Pendulisporaceae a myxobacterial family with distinct sporulation behavior and unique specialized metabolism.</title>
        <authorList>
            <person name="Garcia R."/>
            <person name="Popoff A."/>
            <person name="Bader C.D."/>
            <person name="Loehr J."/>
            <person name="Walesch S."/>
            <person name="Walt C."/>
            <person name="Boldt J."/>
            <person name="Bunk B."/>
            <person name="Haeckl F.J.F.P.J."/>
            <person name="Gunesch A.P."/>
            <person name="Birkelbach J."/>
            <person name="Nuebel U."/>
            <person name="Pietschmann T."/>
            <person name="Bach T."/>
            <person name="Mueller R."/>
        </authorList>
    </citation>
    <scope>NUCLEOTIDE SEQUENCE [LARGE SCALE GENOMIC DNA]</scope>
    <source>
        <strain evidence="9 10">MSr11954</strain>
    </source>
</reference>
<evidence type="ECO:0000256" key="6">
    <source>
        <dbReference type="SAM" id="Phobius"/>
    </source>
</evidence>
<protein>
    <submittedName>
        <fullName evidence="9">ABC transporter permease</fullName>
    </submittedName>
</protein>
<dbReference type="PANTHER" id="PTHR43738:SF3">
    <property type="entry name" value="ABC TRANSPORTER PERMEASE"/>
    <property type="match status" value="1"/>
</dbReference>
<sequence>MNLGSLVVRNVFRNRARLALTVMGAAIAVMTFVTLRTALGSWTKAEAFARKDRLVTRHKVTFILPLPKRYVEDVRSAKGPDGRPLVRKVTWANWFGGREPNHERDFFASMAVDADTYFDVYDDFGVSKDQLEAFKKDRSAAIVGVLLAEKFGWKVGDRVTLESPLFPSTDGAGWTFTVAGLYTPIAKAADRSSFFFHWERLDETLPPEQRNAIGWIASRSTDPEDAVAASKAIDRIFDGRDVQTLSQDERAFTTGFLGMISSVLDVLGVLSFVILAVMALILANAVGMSTRERTGEYAALKAVGFKPRHIAFVVAGESALIGLLGGAVGLLLSYGIIDRGIGKFFEQNMSQFFPVFRVDGGTLMLALAVAVMLGLLASLFPALRASRLRVTDALRRVA</sequence>
<dbReference type="EMBL" id="CP089984">
    <property type="protein sequence ID" value="WXB19296.1"/>
    <property type="molecule type" value="Genomic_DNA"/>
</dbReference>
<dbReference type="Pfam" id="PF02687">
    <property type="entry name" value="FtsX"/>
    <property type="match status" value="1"/>
</dbReference>
<evidence type="ECO:0000256" key="1">
    <source>
        <dbReference type="ARBA" id="ARBA00004651"/>
    </source>
</evidence>
<dbReference type="RefSeq" id="WP_394828921.1">
    <property type="nucleotide sequence ID" value="NZ_CP089984.1"/>
</dbReference>
<feature type="transmembrane region" description="Helical" evidence="6">
    <location>
        <begin position="256"/>
        <end position="283"/>
    </location>
</feature>
<feature type="transmembrane region" description="Helical" evidence="6">
    <location>
        <begin position="310"/>
        <end position="337"/>
    </location>
</feature>
<keyword evidence="5 6" id="KW-0472">Membrane</keyword>
<evidence type="ECO:0000313" key="9">
    <source>
        <dbReference type="EMBL" id="WXB19296.1"/>
    </source>
</evidence>
<dbReference type="InterPro" id="IPR051125">
    <property type="entry name" value="ABC-4/HrtB_transporter"/>
</dbReference>
<keyword evidence="3 6" id="KW-0812">Transmembrane</keyword>
<dbReference type="Pfam" id="PF12704">
    <property type="entry name" value="MacB_PCD"/>
    <property type="match status" value="1"/>
</dbReference>
<evidence type="ECO:0000256" key="5">
    <source>
        <dbReference type="ARBA" id="ARBA00023136"/>
    </source>
</evidence>
<keyword evidence="4 6" id="KW-1133">Transmembrane helix</keyword>
<dbReference type="PANTHER" id="PTHR43738">
    <property type="entry name" value="ABC TRANSPORTER, MEMBRANE PROTEIN"/>
    <property type="match status" value="1"/>
</dbReference>
<evidence type="ECO:0000259" key="8">
    <source>
        <dbReference type="Pfam" id="PF12704"/>
    </source>
</evidence>
<accession>A0ABZ2M9W3</accession>
<evidence type="ECO:0000259" key="7">
    <source>
        <dbReference type="Pfam" id="PF02687"/>
    </source>
</evidence>
<dbReference type="InterPro" id="IPR025857">
    <property type="entry name" value="MacB_PCD"/>
</dbReference>
<organism evidence="9 10">
    <name type="scientific">Pendulispora albinea</name>
    <dbReference type="NCBI Taxonomy" id="2741071"/>
    <lineage>
        <taxon>Bacteria</taxon>
        <taxon>Pseudomonadati</taxon>
        <taxon>Myxococcota</taxon>
        <taxon>Myxococcia</taxon>
        <taxon>Myxococcales</taxon>
        <taxon>Sorangiineae</taxon>
        <taxon>Pendulisporaceae</taxon>
        <taxon>Pendulispora</taxon>
    </lineage>
</organism>
<evidence type="ECO:0000313" key="10">
    <source>
        <dbReference type="Proteomes" id="UP001370348"/>
    </source>
</evidence>
<name>A0ABZ2M9W3_9BACT</name>
<feature type="domain" description="ABC3 transporter permease C-terminal" evidence="7">
    <location>
        <begin position="269"/>
        <end position="388"/>
    </location>
</feature>
<feature type="domain" description="MacB-like periplasmic core" evidence="8">
    <location>
        <begin position="19"/>
        <end position="235"/>
    </location>
</feature>
<feature type="transmembrane region" description="Helical" evidence="6">
    <location>
        <begin position="363"/>
        <end position="383"/>
    </location>
</feature>
<comment type="subcellular location">
    <subcellularLocation>
        <location evidence="1">Cell membrane</location>
        <topology evidence="1">Multi-pass membrane protein</topology>
    </subcellularLocation>
</comment>
<evidence type="ECO:0000256" key="3">
    <source>
        <dbReference type="ARBA" id="ARBA00022692"/>
    </source>
</evidence>